<dbReference type="Proteomes" id="UP001232725">
    <property type="component" value="Unassembled WGS sequence"/>
</dbReference>
<reference evidence="4 5" key="1">
    <citation type="submission" date="2023-08" db="EMBL/GenBank/DDBJ databases">
        <title>Arthrobacter horti sp. nov., isolated from forest soil.</title>
        <authorList>
            <person name="Park M."/>
        </authorList>
    </citation>
    <scope>NUCLEOTIDE SEQUENCE [LARGE SCALE GENOMIC DNA]</scope>
    <source>
        <strain evidence="4 5">YJM1</strain>
    </source>
</reference>
<name>A0ABT9IK50_9MICC</name>
<protein>
    <recommendedName>
        <fullName evidence="3">HTH tetR-type domain-containing protein</fullName>
    </recommendedName>
</protein>
<dbReference type="RefSeq" id="WP_305994999.1">
    <property type="nucleotide sequence ID" value="NZ_JAVALS010000001.1"/>
</dbReference>
<evidence type="ECO:0000313" key="4">
    <source>
        <dbReference type="EMBL" id="MDP5225966.1"/>
    </source>
</evidence>
<evidence type="ECO:0000256" key="2">
    <source>
        <dbReference type="PROSITE-ProRule" id="PRU00335"/>
    </source>
</evidence>
<keyword evidence="5" id="KW-1185">Reference proteome</keyword>
<proteinExistence type="predicted"/>
<dbReference type="SUPFAM" id="SSF46689">
    <property type="entry name" value="Homeodomain-like"/>
    <property type="match status" value="1"/>
</dbReference>
<feature type="DNA-binding region" description="H-T-H motif" evidence="2">
    <location>
        <begin position="25"/>
        <end position="44"/>
    </location>
</feature>
<dbReference type="EMBL" id="JAVALS010000001">
    <property type="protein sequence ID" value="MDP5225966.1"/>
    <property type="molecule type" value="Genomic_DNA"/>
</dbReference>
<organism evidence="4 5">
    <name type="scientific">Arthrobacter horti</name>
    <dbReference type="NCBI Taxonomy" id="3068273"/>
    <lineage>
        <taxon>Bacteria</taxon>
        <taxon>Bacillati</taxon>
        <taxon>Actinomycetota</taxon>
        <taxon>Actinomycetes</taxon>
        <taxon>Micrococcales</taxon>
        <taxon>Micrococcaceae</taxon>
        <taxon>Arthrobacter</taxon>
    </lineage>
</organism>
<accession>A0ABT9IK50</accession>
<gene>
    <name evidence="4" type="ORF">Q9R02_02235</name>
</gene>
<dbReference type="PROSITE" id="PS50977">
    <property type="entry name" value="HTH_TETR_2"/>
    <property type="match status" value="1"/>
</dbReference>
<dbReference type="InterPro" id="IPR009057">
    <property type="entry name" value="Homeodomain-like_sf"/>
</dbReference>
<keyword evidence="1 2" id="KW-0238">DNA-binding</keyword>
<dbReference type="InterPro" id="IPR001647">
    <property type="entry name" value="HTH_TetR"/>
</dbReference>
<feature type="domain" description="HTH tetR-type" evidence="3">
    <location>
        <begin position="2"/>
        <end position="62"/>
    </location>
</feature>
<dbReference type="Gene3D" id="1.10.357.10">
    <property type="entry name" value="Tetracycline Repressor, domain 2"/>
    <property type="match status" value="1"/>
</dbReference>
<evidence type="ECO:0000313" key="5">
    <source>
        <dbReference type="Proteomes" id="UP001232725"/>
    </source>
</evidence>
<evidence type="ECO:0000259" key="3">
    <source>
        <dbReference type="PROSITE" id="PS50977"/>
    </source>
</evidence>
<evidence type="ECO:0000256" key="1">
    <source>
        <dbReference type="ARBA" id="ARBA00023125"/>
    </source>
</evidence>
<comment type="caution">
    <text evidence="4">The sequence shown here is derived from an EMBL/GenBank/DDBJ whole genome shotgun (WGS) entry which is preliminary data.</text>
</comment>
<sequence>MDDRRTLICRAAIEILADGGLRSLTHHGIDRRLGLALGSTSYYFRTRHALLMATAAWLAEDSRQHLSRALSAPRPAGLPAHDAAARLVSGQLLELLGPRRNQALARAALLGEPGLDQDVRRALAHSLFSVPAAARLFEDLGAPDPAVAAEDLVSFLEGLLQRGLWAEALPSEAEADAAIARHLRQVLGG</sequence>